<evidence type="ECO:0000256" key="2">
    <source>
        <dbReference type="ARBA" id="ARBA00023015"/>
    </source>
</evidence>
<name>A0A1L5PZR3_PSEPU</name>
<protein>
    <submittedName>
        <fullName evidence="6">LysR family transcriptional regulator</fullName>
    </submittedName>
</protein>
<keyword evidence="4" id="KW-0804">Transcription</keyword>
<evidence type="ECO:0000256" key="4">
    <source>
        <dbReference type="ARBA" id="ARBA00023163"/>
    </source>
</evidence>
<dbReference type="InterPro" id="IPR036388">
    <property type="entry name" value="WH-like_DNA-bd_sf"/>
</dbReference>
<dbReference type="PANTHER" id="PTHR30579:SF3">
    <property type="entry name" value="TRANSCRIPTIONAL REGULATORY PROTEIN"/>
    <property type="match status" value="1"/>
</dbReference>
<dbReference type="InterPro" id="IPR000847">
    <property type="entry name" value="LysR_HTH_N"/>
</dbReference>
<gene>
    <name evidence="6" type="ORF">BL240_27820</name>
</gene>
<evidence type="ECO:0000313" key="7">
    <source>
        <dbReference type="Proteomes" id="UP000185146"/>
    </source>
</evidence>
<dbReference type="EMBL" id="CP018743">
    <property type="protein sequence ID" value="APO85536.1"/>
    <property type="molecule type" value="Genomic_DNA"/>
</dbReference>
<dbReference type="SUPFAM" id="SSF53850">
    <property type="entry name" value="Periplasmic binding protein-like II"/>
    <property type="match status" value="1"/>
</dbReference>
<dbReference type="GO" id="GO:0003677">
    <property type="term" value="F:DNA binding"/>
    <property type="evidence" value="ECO:0007669"/>
    <property type="project" value="UniProtKB-KW"/>
</dbReference>
<feature type="domain" description="HTH lysR-type" evidence="5">
    <location>
        <begin position="67"/>
        <end position="124"/>
    </location>
</feature>
<comment type="similarity">
    <text evidence="1">Belongs to the LysR transcriptional regulatory family.</text>
</comment>
<dbReference type="InterPro" id="IPR050176">
    <property type="entry name" value="LTTR"/>
</dbReference>
<dbReference type="Gene3D" id="3.40.190.290">
    <property type="match status" value="1"/>
</dbReference>
<dbReference type="Gene3D" id="1.10.10.10">
    <property type="entry name" value="Winged helix-like DNA-binding domain superfamily/Winged helix DNA-binding domain"/>
    <property type="match status" value="1"/>
</dbReference>
<dbReference type="SUPFAM" id="SSF46785">
    <property type="entry name" value="Winged helix' DNA-binding domain"/>
    <property type="match status" value="1"/>
</dbReference>
<dbReference type="AlphaFoldDB" id="A0A1L5PZR3"/>
<dbReference type="PROSITE" id="PS50931">
    <property type="entry name" value="HTH_LYSR"/>
    <property type="match status" value="1"/>
</dbReference>
<dbReference type="Pfam" id="PF03466">
    <property type="entry name" value="LysR_substrate"/>
    <property type="match status" value="1"/>
</dbReference>
<dbReference type="InterPro" id="IPR036390">
    <property type="entry name" value="WH_DNA-bd_sf"/>
</dbReference>
<dbReference type="PANTHER" id="PTHR30579">
    <property type="entry name" value="TRANSCRIPTIONAL REGULATOR"/>
    <property type="match status" value="1"/>
</dbReference>
<evidence type="ECO:0000313" key="6">
    <source>
        <dbReference type="EMBL" id="APO85536.1"/>
    </source>
</evidence>
<keyword evidence="3" id="KW-0238">DNA-binding</keyword>
<dbReference type="InterPro" id="IPR005119">
    <property type="entry name" value="LysR_subst-bd"/>
</dbReference>
<dbReference type="GO" id="GO:0003700">
    <property type="term" value="F:DNA-binding transcription factor activity"/>
    <property type="evidence" value="ECO:0007669"/>
    <property type="project" value="InterPro"/>
</dbReference>
<organism evidence="6 7">
    <name type="scientific">Pseudomonas putida</name>
    <name type="common">Arthrobacter siderocapsulatus</name>
    <dbReference type="NCBI Taxonomy" id="303"/>
    <lineage>
        <taxon>Bacteria</taxon>
        <taxon>Pseudomonadati</taxon>
        <taxon>Pseudomonadota</taxon>
        <taxon>Gammaproteobacteria</taxon>
        <taxon>Pseudomonadales</taxon>
        <taxon>Pseudomonadaceae</taxon>
        <taxon>Pseudomonas</taxon>
    </lineage>
</organism>
<accession>A0A1L5PZR3</accession>
<proteinExistence type="inferred from homology"/>
<reference evidence="6 7" key="1">
    <citation type="submission" date="2016-12" db="EMBL/GenBank/DDBJ databases">
        <title>Draft Genome Sequence of Mercury Resistant Pseudomonas DRA525.</title>
        <authorList>
            <person name="Drace K.M."/>
        </authorList>
    </citation>
    <scope>NUCLEOTIDE SEQUENCE [LARGE SCALE GENOMIC DNA]</scope>
    <source>
        <strain evidence="6 7">DRA525</strain>
    </source>
</reference>
<evidence type="ECO:0000256" key="1">
    <source>
        <dbReference type="ARBA" id="ARBA00009437"/>
    </source>
</evidence>
<keyword evidence="2" id="KW-0805">Transcription regulation</keyword>
<evidence type="ECO:0000259" key="5">
    <source>
        <dbReference type="PROSITE" id="PS50931"/>
    </source>
</evidence>
<evidence type="ECO:0000256" key="3">
    <source>
        <dbReference type="ARBA" id="ARBA00023125"/>
    </source>
</evidence>
<dbReference type="Pfam" id="PF00126">
    <property type="entry name" value="HTH_1"/>
    <property type="match status" value="1"/>
</dbReference>
<sequence>MRRCGGYGWRLTGDDGCSCCSFHFPIVGIGYPTGRIDSRGPFHYKMAKTQQTLAIRQAERAPMQYQITHADLSLVLALERGRSLAKAAELLKVDVSTVFRSIRRLESALGTALFVKSRKGYLPTDTAQALAEQAERAEQALEAARIAMTSGEQVVSGTVRLTCTEAVMHSLLLPALAEFMPNYPALSLEMGTSNTFANLSRRDADIALRLTNTPPEHLVGRNLGSTSYVVCGQPQWRERLAESPASVPWIAPDDSMQDHPTVVWRNQQHPGLSPRYQCSGMSTIAQLVTAGLGVAALPDYMVHALPGVDALSGPLPGCDTQLWLLTRPDCRALRSVQTLFEELTPRLRDAML</sequence>
<dbReference type="Proteomes" id="UP000185146">
    <property type="component" value="Chromosome"/>
</dbReference>